<reference evidence="3" key="1">
    <citation type="submission" date="2024-06" db="UniProtKB">
        <authorList>
            <consortium name="RefSeq"/>
        </authorList>
    </citation>
    <scope>NUCLEOTIDE SEQUENCE [LARGE SCALE GENOMIC DNA]</scope>
    <source>
        <strain evidence="3">MV2-25</strain>
    </source>
</reference>
<feature type="compositionally biased region" description="Acidic residues" evidence="2">
    <location>
        <begin position="249"/>
        <end position="262"/>
    </location>
</feature>
<evidence type="ECO:0000313" key="3">
    <source>
        <dbReference type="Proteomes" id="UP000001819"/>
    </source>
</evidence>
<feature type="compositionally biased region" description="Acidic residues" evidence="2">
    <location>
        <begin position="200"/>
        <end position="236"/>
    </location>
</feature>
<sequence>MADVDEDFYVDESFEDDSDIEEQEDKAERDKGKNGDDDEDNDDDDDEDKDEDEDDDDDDDDDDDNDDDDNDDDEDEDSSTLEDSEDSDADPKVEFLLGNPHARRQLLRSLVSARTYGRNIPAYSSSSSDEESQVVITKTVAEVNSLALGRNASADDSPESARTLKPGSARGKDDLDSSESDEEVDDEEEEDKMKYGDAIENLEEDDEDVEEEEEEEVEDQAEYSESDDAVDSDEEAHESPDKDIYGTDVEVDQQELEEDEEIHQDSDPEEPETKTKTDPPTIIAPATQNVITVEDASDNSSECSTKCTRKASPRGYETDMSLINKKHPSQLPVEAKLEAITELEIEIDTETETKIKTDTKTKPVIEPPNLIYDLTNEQLAAAMPPMSQLEQFISEMSMNVPDNSFMMAPDVAAVKLLERQMTQMSAIIMKSIRMNGGAANNRTLDGPSMPADMLRERSPQVEDAGAESTTESSQTSARSCDTGDSGTTAEKMWTKRMDPQGYEENMSSVGSRSHCRCPSTTDCMETDPEPETVMDAAFYMDECGQGDGLMRHPHQRRPPEFQHSLCSITPSSFTSDDCARVINIPRSRSSTEKINYKNLGRKSFSFTNAQMREIERQNQILLRKMMTVKPTATIKASTSAMKCNNNATSKLQPPAAARLSSAAINRKKYQRQIDLENDLIKRKLNAIHTRRPIFK</sequence>
<dbReference type="RefSeq" id="XP_001358550.5">
    <property type="nucleotide sequence ID" value="XM_001358513.5"/>
</dbReference>
<dbReference type="Proteomes" id="UP000001819">
    <property type="component" value="Chromosome 2"/>
</dbReference>
<dbReference type="InterPro" id="IPR029488">
    <property type="entry name" value="Hmw/CFAP97"/>
</dbReference>
<dbReference type="KEGG" id="dpo:4801456"/>
<dbReference type="InParanoid" id="A0A6I8UNZ5"/>
<feature type="region of interest" description="Disordered" evidence="2">
    <location>
        <begin position="438"/>
        <end position="523"/>
    </location>
</feature>
<feature type="compositionally biased region" description="Acidic residues" evidence="2">
    <location>
        <begin position="1"/>
        <end position="25"/>
    </location>
</feature>
<keyword evidence="3" id="KW-1185">Reference proteome</keyword>
<dbReference type="Pfam" id="PF13879">
    <property type="entry name" value="Hmw_CFAP97"/>
    <property type="match status" value="1"/>
</dbReference>
<feature type="compositionally biased region" description="Basic and acidic residues" evidence="2">
    <location>
        <begin position="263"/>
        <end position="277"/>
    </location>
</feature>
<accession>A0A6I8UNZ5</accession>
<feature type="compositionally biased region" description="Acidic residues" evidence="2">
    <location>
        <begin position="176"/>
        <end position="190"/>
    </location>
</feature>
<evidence type="ECO:0000256" key="2">
    <source>
        <dbReference type="SAM" id="MobiDB-lite"/>
    </source>
</evidence>
<feature type="compositionally biased region" description="Basic and acidic residues" evidence="2">
    <location>
        <begin position="26"/>
        <end position="35"/>
    </location>
</feature>
<name>A0A6I8UNZ5_DROPS</name>
<gene>
    <name evidence="4" type="primary">hmw</name>
</gene>
<feature type="region of interest" description="Disordered" evidence="2">
    <location>
        <begin position="148"/>
        <end position="281"/>
    </location>
</feature>
<dbReference type="AlphaFoldDB" id="A0A6I8UNZ5"/>
<reference evidence="4" key="2">
    <citation type="submission" date="2025-08" db="UniProtKB">
        <authorList>
            <consortium name="RefSeq"/>
        </authorList>
    </citation>
    <scope>IDENTIFICATION</scope>
    <source>
        <strain evidence="4">MV-25-SWS-2005</strain>
        <tissue evidence="4">Whole body</tissue>
    </source>
</reference>
<feature type="compositionally biased region" description="Acidic residues" evidence="2">
    <location>
        <begin position="36"/>
        <end position="88"/>
    </location>
</feature>
<feature type="region of interest" description="Disordered" evidence="2">
    <location>
        <begin position="1"/>
        <end position="103"/>
    </location>
</feature>
<organism evidence="3 4">
    <name type="scientific">Drosophila pseudoobscura pseudoobscura</name>
    <name type="common">Fruit fly</name>
    <dbReference type="NCBI Taxonomy" id="46245"/>
    <lineage>
        <taxon>Eukaryota</taxon>
        <taxon>Metazoa</taxon>
        <taxon>Ecdysozoa</taxon>
        <taxon>Arthropoda</taxon>
        <taxon>Hexapoda</taxon>
        <taxon>Insecta</taxon>
        <taxon>Pterygota</taxon>
        <taxon>Neoptera</taxon>
        <taxon>Endopterygota</taxon>
        <taxon>Diptera</taxon>
        <taxon>Brachycera</taxon>
        <taxon>Muscomorpha</taxon>
        <taxon>Ephydroidea</taxon>
        <taxon>Drosophilidae</taxon>
        <taxon>Drosophila</taxon>
        <taxon>Sophophora</taxon>
    </lineage>
</organism>
<comment type="similarity">
    <text evidence="1">Belongs to the CFAP97 family.</text>
</comment>
<protein>
    <submittedName>
        <fullName evidence="4">Protein hemingway</fullName>
    </submittedName>
</protein>
<evidence type="ECO:0000256" key="1">
    <source>
        <dbReference type="ARBA" id="ARBA00008315"/>
    </source>
</evidence>
<proteinExistence type="inferred from homology"/>
<evidence type="ECO:0000313" key="4">
    <source>
        <dbReference type="RefSeq" id="XP_001358550.5"/>
    </source>
</evidence>
<feature type="compositionally biased region" description="Low complexity" evidence="2">
    <location>
        <begin position="466"/>
        <end position="479"/>
    </location>
</feature>